<dbReference type="PROSITE" id="PS51257">
    <property type="entry name" value="PROKAR_LIPOPROTEIN"/>
    <property type="match status" value="1"/>
</dbReference>
<name>A0ABR6F3A1_9SPHI</name>
<dbReference type="Pfam" id="PF05096">
    <property type="entry name" value="Glu_cyclase_2"/>
    <property type="match status" value="1"/>
</dbReference>
<organism evidence="1 2">
    <name type="scientific">Pedobacter gandavensis</name>
    <dbReference type="NCBI Taxonomy" id="2679963"/>
    <lineage>
        <taxon>Bacteria</taxon>
        <taxon>Pseudomonadati</taxon>
        <taxon>Bacteroidota</taxon>
        <taxon>Sphingobacteriia</taxon>
        <taxon>Sphingobacteriales</taxon>
        <taxon>Sphingobacteriaceae</taxon>
        <taxon>Pedobacter</taxon>
    </lineage>
</organism>
<comment type="caution">
    <text evidence="1">The sequence shown here is derived from an EMBL/GenBank/DDBJ whole genome shotgun (WGS) entry which is preliminary data.</text>
</comment>
<dbReference type="Gene3D" id="2.130.10.10">
    <property type="entry name" value="YVTN repeat-like/Quinoprotein amine dehydrogenase"/>
    <property type="match status" value="1"/>
</dbReference>
<reference evidence="1 2" key="1">
    <citation type="submission" date="2019-11" db="EMBL/GenBank/DDBJ databases">
        <title>Description of Pedobacter sp. LMG 31462T.</title>
        <authorList>
            <person name="Carlier A."/>
            <person name="Qi S."/>
            <person name="Vandamme P."/>
        </authorList>
    </citation>
    <scope>NUCLEOTIDE SEQUENCE [LARGE SCALE GENOMIC DNA]</scope>
    <source>
        <strain evidence="1 2">LMG 31462</strain>
    </source>
</reference>
<sequence>MRRTFSCCLFIVVILGCRNNQQREASQNEGVPFINHYVTNNFPHDTTLFTEGFLFHAGRLTESTGAPLELQNTRSLIGVQNLETGKLEIKIELDKAKYFGEGIAILNGKLYQLTYKNQLGFIYDATTFKKISEFKYANLEGWGMTTDDKSLIMSDGTDNLTYISPNTMSPLKTISVTEDGQPVMHLNELEFIKGYIYANVYGTNFILKIDPTNGDVVGKLDLRKVFTSEKNMNPGALEMNGIAYDPIADKVYITGKLWAHIYEIDFNK</sequence>
<keyword evidence="2" id="KW-1185">Reference proteome</keyword>
<dbReference type="InterPro" id="IPR007788">
    <property type="entry name" value="QCT"/>
</dbReference>
<dbReference type="PANTHER" id="PTHR31270:SF1">
    <property type="entry name" value="GLUTAMINYL-PEPTIDE CYCLOTRANSFERASE"/>
    <property type="match status" value="1"/>
</dbReference>
<evidence type="ECO:0000313" key="1">
    <source>
        <dbReference type="EMBL" id="MBB2151726.1"/>
    </source>
</evidence>
<dbReference type="Proteomes" id="UP000636110">
    <property type="component" value="Unassembled WGS sequence"/>
</dbReference>
<gene>
    <name evidence="1" type="ORF">GM920_22720</name>
</gene>
<accession>A0ABR6F3A1</accession>
<proteinExistence type="predicted"/>
<evidence type="ECO:0000313" key="2">
    <source>
        <dbReference type="Proteomes" id="UP000636110"/>
    </source>
</evidence>
<dbReference type="InterPro" id="IPR015943">
    <property type="entry name" value="WD40/YVTN_repeat-like_dom_sf"/>
</dbReference>
<dbReference type="SUPFAM" id="SSF63825">
    <property type="entry name" value="YWTD domain"/>
    <property type="match status" value="1"/>
</dbReference>
<dbReference type="RefSeq" id="WP_182961693.1">
    <property type="nucleotide sequence ID" value="NZ_WNXC01000011.1"/>
</dbReference>
<dbReference type="EMBL" id="WNXC01000011">
    <property type="protein sequence ID" value="MBB2151726.1"/>
    <property type="molecule type" value="Genomic_DNA"/>
</dbReference>
<protein>
    <submittedName>
        <fullName evidence="1">Glutaminyl-peptide cyclotransferase</fullName>
    </submittedName>
</protein>
<dbReference type="PANTHER" id="PTHR31270">
    <property type="entry name" value="GLUTAMINYL-PEPTIDE CYCLOTRANSFERASE"/>
    <property type="match status" value="1"/>
</dbReference>